<evidence type="ECO:0000313" key="2">
    <source>
        <dbReference type="Proteomes" id="UP000182649"/>
    </source>
</evidence>
<dbReference type="EMBL" id="FPBZ01000024">
    <property type="protein sequence ID" value="SFU75510.1"/>
    <property type="molecule type" value="Genomic_DNA"/>
</dbReference>
<dbReference type="Proteomes" id="UP000182649">
    <property type="component" value="Unassembled WGS sequence"/>
</dbReference>
<name>A0A1I7IRE2_9PROT</name>
<accession>A0A1I7IRE2</accession>
<evidence type="ECO:0000313" key="1">
    <source>
        <dbReference type="EMBL" id="SFU75510.1"/>
    </source>
</evidence>
<organism evidence="1 2">
    <name type="scientific">Nitrosospira multiformis</name>
    <dbReference type="NCBI Taxonomy" id="1231"/>
    <lineage>
        <taxon>Bacteria</taxon>
        <taxon>Pseudomonadati</taxon>
        <taxon>Pseudomonadota</taxon>
        <taxon>Betaproteobacteria</taxon>
        <taxon>Nitrosomonadales</taxon>
        <taxon>Nitrosomonadaceae</taxon>
        <taxon>Nitrosospira</taxon>
    </lineage>
</organism>
<proteinExistence type="predicted"/>
<protein>
    <submittedName>
        <fullName evidence="1">Uncharacterized protein</fullName>
    </submittedName>
</protein>
<sequence>MANPFRTVARIALWLAPGKLQEYGSTRHGGNAGRTLKCVLDRFMDFKGTVANIFLA</sequence>
<gene>
    <name evidence="1" type="ORF">SAMN05216417_12432</name>
</gene>
<dbReference type="AlphaFoldDB" id="A0A1I7IRE2"/>
<reference evidence="1 2" key="1">
    <citation type="submission" date="2016-10" db="EMBL/GenBank/DDBJ databases">
        <authorList>
            <person name="de Groot N.N."/>
        </authorList>
    </citation>
    <scope>NUCLEOTIDE SEQUENCE [LARGE SCALE GENOMIC DNA]</scope>
    <source>
        <strain evidence="1 2">Nl14</strain>
    </source>
</reference>